<dbReference type="InterPro" id="IPR020056">
    <property type="entry name" value="Rbsml_bL25/Gln-tRNA_synth_N"/>
</dbReference>
<name>V6LCI5_9EUKA</name>
<dbReference type="EMBL" id="AUWU02000003">
    <property type="protein sequence ID" value="KAH0574733.1"/>
    <property type="molecule type" value="Genomic_DNA"/>
</dbReference>
<dbReference type="Pfam" id="PF03950">
    <property type="entry name" value="tRNA-synt_1c_C"/>
    <property type="match status" value="1"/>
</dbReference>
<dbReference type="Gene3D" id="3.40.50.620">
    <property type="entry name" value="HUPs"/>
    <property type="match status" value="1"/>
</dbReference>
<feature type="domain" description="Glutamyl/glutaminyl-tRNA synthetase class Ib anti-codon binding" evidence="11">
    <location>
        <begin position="505"/>
        <end position="596"/>
    </location>
</feature>
<evidence type="ECO:0000256" key="3">
    <source>
        <dbReference type="ARBA" id="ARBA00022598"/>
    </source>
</evidence>
<evidence type="ECO:0000256" key="6">
    <source>
        <dbReference type="ARBA" id="ARBA00022917"/>
    </source>
</evidence>
<accession>V6LCI5</accession>
<feature type="domain" description="Glutamyl/glutaminyl-tRNA synthetase class Ib catalytic" evidence="10">
    <location>
        <begin position="200"/>
        <end position="500"/>
    </location>
</feature>
<dbReference type="GO" id="GO:0006425">
    <property type="term" value="P:glutaminyl-tRNA aminoacylation"/>
    <property type="evidence" value="ECO:0007669"/>
    <property type="project" value="InterPro"/>
</dbReference>
<dbReference type="InterPro" id="IPR014729">
    <property type="entry name" value="Rossmann-like_a/b/a_fold"/>
</dbReference>
<dbReference type="AlphaFoldDB" id="V6LCI5"/>
<evidence type="ECO:0000256" key="8">
    <source>
        <dbReference type="ARBA" id="ARBA00048270"/>
    </source>
</evidence>
<dbReference type="PRINTS" id="PR00987">
    <property type="entry name" value="TRNASYNTHGLU"/>
</dbReference>
<dbReference type="Pfam" id="PF20974">
    <property type="entry name" value="tRNA-synt_1c_C2"/>
    <property type="match status" value="1"/>
</dbReference>
<keyword evidence="5 9" id="KW-0067">ATP-binding</keyword>
<sequence length="722" mass="83314">MSKKTAFDKTREVLALPEREYTLAIQSSFNIVVKKAHPSFYTRASNFISNHNLNLKQTEAMISALIENDKIEDDQLMVRSGVGVVITKEQLEQGLADILTPELEKFRALSQISQKFPFADGILLKSVVEQAFEGRIVQKKIVEKQDKPKDAKKAAVPTGMTLEPLDVVYSIIPQKNRYEQLPAEQQKHEQFLKSLGVNLLMRFPPEPNGYLHIGHAKSMFINFGYAKLNGGLTYLRLDDTNPETECDEYVKSIMETVSWLGNTPFQVTHASDHFQRLYDIAEDLIKKGHCYIDDQKAEEISDFRERRIDPPNRNRPAMESLSLFRMMRAGVFPEGSLTLRMKMNMQSDNPNMRDPIAYRIKYHAHQMSGDSWCIYPSYDYTHCLCDAFENITHSICTIEFNIRRESYDWLTHIVGGYRPMQWEFSRLNITYTVMSKRRLLILVKDNLVSGWSDPRMPTLVGLRRRGFTPTIINTFCQAIGVSRNPQTIEYSLLEHVARQEFEREADRAMAVVDPIRVEIIDWVEKSIDYPLHPALTERGIEKIKLSKVIFIERVDFSETQAAQGFYGFAPDQPCALRYGPNLYMKEIVKGKNGQISVKASFSEDVEATKQLMRDMKLKKKTLPRLHWISENDSRVAEVRLYDVLFKSKDPMAVEDWLSDINPKSIVIQANARVPRYVADSCKDGKSYKHYQFERQGFFVVDEESTNKKPILNLTVALKKDYE</sequence>
<dbReference type="InterPro" id="IPR000924">
    <property type="entry name" value="Glu/Gln-tRNA-synth"/>
</dbReference>
<dbReference type="InterPro" id="IPR011035">
    <property type="entry name" value="Ribosomal_bL25/Gln-tRNA_synth"/>
</dbReference>
<evidence type="ECO:0000256" key="5">
    <source>
        <dbReference type="ARBA" id="ARBA00022840"/>
    </source>
</evidence>
<dbReference type="InterPro" id="IPR049437">
    <property type="entry name" value="tRNA-synt_1c_C2"/>
</dbReference>
<dbReference type="GO" id="GO:0004819">
    <property type="term" value="F:glutamine-tRNA ligase activity"/>
    <property type="evidence" value="ECO:0007669"/>
    <property type="project" value="UniProtKB-EC"/>
</dbReference>
<dbReference type="Proteomes" id="UP000018208">
    <property type="component" value="Unassembled WGS sequence"/>
</dbReference>
<gene>
    <name evidence="13" type="ORF">SS50377_18464</name>
    <name evidence="14" type="ORF">SS50377_22348</name>
</gene>
<reference evidence="13 14" key="1">
    <citation type="journal article" date="2014" name="PLoS Genet.">
        <title>The Genome of Spironucleus salmonicida Highlights a Fish Pathogen Adapted to Fluctuating Environments.</title>
        <authorList>
            <person name="Xu F."/>
            <person name="Jerlstrom-Hultqvist J."/>
            <person name="Einarsson E."/>
            <person name="Astvaldsson A."/>
            <person name="Svard S.G."/>
            <person name="Andersson J.O."/>
        </authorList>
    </citation>
    <scope>NUCLEOTIDE SEQUENCE</scope>
    <source>
        <strain evidence="14">ATCC 50377</strain>
    </source>
</reference>
<dbReference type="Gene3D" id="2.40.240.10">
    <property type="entry name" value="Ribosomal Protein L25, Chain P"/>
    <property type="match status" value="2"/>
</dbReference>
<evidence type="ECO:0000313" key="13">
    <source>
        <dbReference type="EMBL" id="EST42157.1"/>
    </source>
</evidence>
<dbReference type="FunFam" id="3.40.50.620:FF:000037">
    <property type="entry name" value="Glutamine--tRNA ligase cytoplasmic"/>
    <property type="match status" value="1"/>
</dbReference>
<evidence type="ECO:0000313" key="15">
    <source>
        <dbReference type="Proteomes" id="UP000018208"/>
    </source>
</evidence>
<dbReference type="VEuPathDB" id="GiardiaDB:SS50377_22348"/>
<protein>
    <recommendedName>
        <fullName evidence="2">glutamine--tRNA ligase</fullName>
        <ecNumber evidence="2">6.1.1.18</ecNumber>
    </recommendedName>
</protein>
<keyword evidence="4 9" id="KW-0547">Nucleotide-binding</keyword>
<dbReference type="PANTHER" id="PTHR43097">
    <property type="entry name" value="GLUTAMINE-TRNA LIGASE"/>
    <property type="match status" value="1"/>
</dbReference>
<evidence type="ECO:0000256" key="1">
    <source>
        <dbReference type="ARBA" id="ARBA00005594"/>
    </source>
</evidence>
<evidence type="ECO:0000313" key="14">
    <source>
        <dbReference type="EMBL" id="KAH0574733.1"/>
    </source>
</evidence>
<dbReference type="GO" id="GO:0005524">
    <property type="term" value="F:ATP binding"/>
    <property type="evidence" value="ECO:0007669"/>
    <property type="project" value="UniProtKB-KW"/>
</dbReference>
<dbReference type="InterPro" id="IPR020058">
    <property type="entry name" value="Glu/Gln-tRNA-synth_Ib_cat-dom"/>
</dbReference>
<evidence type="ECO:0000259" key="11">
    <source>
        <dbReference type="Pfam" id="PF03950"/>
    </source>
</evidence>
<dbReference type="NCBIfam" id="TIGR00440">
    <property type="entry name" value="glnS"/>
    <property type="match status" value="1"/>
</dbReference>
<dbReference type="SUPFAM" id="SSF52374">
    <property type="entry name" value="Nucleotidylyl transferase"/>
    <property type="match status" value="1"/>
</dbReference>
<evidence type="ECO:0000256" key="7">
    <source>
        <dbReference type="ARBA" id="ARBA00023146"/>
    </source>
</evidence>
<dbReference type="InterPro" id="IPR050132">
    <property type="entry name" value="Gln/Glu-tRNA_Ligase"/>
</dbReference>
<dbReference type="EMBL" id="KI546166">
    <property type="protein sequence ID" value="EST42157.1"/>
    <property type="molecule type" value="Genomic_DNA"/>
</dbReference>
<keyword evidence="6 9" id="KW-0648">Protein biosynthesis</keyword>
<dbReference type="InterPro" id="IPR004514">
    <property type="entry name" value="Gln-tRNA-synth"/>
</dbReference>
<keyword evidence="15" id="KW-1185">Reference proteome</keyword>
<dbReference type="Pfam" id="PF00749">
    <property type="entry name" value="tRNA-synt_1c"/>
    <property type="match status" value="1"/>
</dbReference>
<keyword evidence="7 9" id="KW-0030">Aminoacyl-tRNA synthetase</keyword>
<organism evidence="13">
    <name type="scientific">Spironucleus salmonicida</name>
    <dbReference type="NCBI Taxonomy" id="348837"/>
    <lineage>
        <taxon>Eukaryota</taxon>
        <taxon>Metamonada</taxon>
        <taxon>Diplomonadida</taxon>
        <taxon>Hexamitidae</taxon>
        <taxon>Hexamitinae</taxon>
        <taxon>Spironucleus</taxon>
    </lineage>
</organism>
<dbReference type="EC" id="6.1.1.18" evidence="2"/>
<dbReference type="InterPro" id="IPR020059">
    <property type="entry name" value="Glu/Gln-tRNA-synth_Ib_codon-bd"/>
</dbReference>
<evidence type="ECO:0000259" key="12">
    <source>
        <dbReference type="Pfam" id="PF20974"/>
    </source>
</evidence>
<evidence type="ECO:0000256" key="2">
    <source>
        <dbReference type="ARBA" id="ARBA00012836"/>
    </source>
</evidence>
<reference evidence="14" key="2">
    <citation type="submission" date="2020-12" db="EMBL/GenBank/DDBJ databases">
        <title>New Spironucleus salmonicida genome in near-complete chromosomes.</title>
        <authorList>
            <person name="Xu F."/>
            <person name="Kurt Z."/>
            <person name="Jimenez-Gonzalez A."/>
            <person name="Astvaldsson A."/>
            <person name="Andersson J.O."/>
            <person name="Svard S.G."/>
        </authorList>
    </citation>
    <scope>NUCLEOTIDE SEQUENCE</scope>
    <source>
        <strain evidence="14">ATCC 50377</strain>
    </source>
</reference>
<dbReference type="InterPro" id="IPR001412">
    <property type="entry name" value="aa-tRNA-synth_I_CS"/>
</dbReference>
<comment type="catalytic activity">
    <reaction evidence="8">
        <text>tRNA(Gln) + L-glutamine + ATP = L-glutaminyl-tRNA(Gln) + AMP + diphosphate</text>
        <dbReference type="Rhea" id="RHEA:20121"/>
        <dbReference type="Rhea" id="RHEA-COMP:9662"/>
        <dbReference type="Rhea" id="RHEA-COMP:9681"/>
        <dbReference type="ChEBI" id="CHEBI:30616"/>
        <dbReference type="ChEBI" id="CHEBI:33019"/>
        <dbReference type="ChEBI" id="CHEBI:58359"/>
        <dbReference type="ChEBI" id="CHEBI:78442"/>
        <dbReference type="ChEBI" id="CHEBI:78521"/>
        <dbReference type="ChEBI" id="CHEBI:456215"/>
        <dbReference type="EC" id="6.1.1.18"/>
    </reaction>
</comment>
<dbReference type="GO" id="GO:0005829">
    <property type="term" value="C:cytosol"/>
    <property type="evidence" value="ECO:0007669"/>
    <property type="project" value="TreeGrafter"/>
</dbReference>
<comment type="similarity">
    <text evidence="1 9">Belongs to the class-I aminoacyl-tRNA synthetase family.</text>
</comment>
<proteinExistence type="inferred from homology"/>
<dbReference type="PANTHER" id="PTHR43097:SF4">
    <property type="entry name" value="GLUTAMINE--TRNA LIGASE"/>
    <property type="match status" value="1"/>
</dbReference>
<feature type="domain" description="tRNA synthetases class I (E and Q) anti-codon binding" evidence="12">
    <location>
        <begin position="625"/>
        <end position="701"/>
    </location>
</feature>
<dbReference type="OrthoDB" id="10250478at2759"/>
<keyword evidence="3 9" id="KW-0436">Ligase</keyword>
<evidence type="ECO:0000256" key="4">
    <source>
        <dbReference type="ARBA" id="ARBA00022741"/>
    </source>
</evidence>
<evidence type="ECO:0000256" key="9">
    <source>
        <dbReference type="RuleBase" id="RU363037"/>
    </source>
</evidence>
<dbReference type="SUPFAM" id="SSF50715">
    <property type="entry name" value="Ribosomal protein L25-like"/>
    <property type="match status" value="1"/>
</dbReference>
<evidence type="ECO:0000259" key="10">
    <source>
        <dbReference type="Pfam" id="PF00749"/>
    </source>
</evidence>
<dbReference type="PROSITE" id="PS00178">
    <property type="entry name" value="AA_TRNA_LIGASE_I"/>
    <property type="match status" value="1"/>
</dbReference>